<reference evidence="4" key="1">
    <citation type="submission" date="2025-08" db="UniProtKB">
        <authorList>
            <consortium name="RefSeq"/>
        </authorList>
    </citation>
    <scope>IDENTIFICATION</scope>
    <source>
        <tissue evidence="4">Tentacle</tissue>
    </source>
</reference>
<dbReference type="RefSeq" id="XP_031564691.1">
    <property type="nucleotide sequence ID" value="XM_031708831.1"/>
</dbReference>
<dbReference type="GO" id="GO:0072546">
    <property type="term" value="C:EMC complex"/>
    <property type="evidence" value="ECO:0007669"/>
    <property type="project" value="InterPro"/>
</dbReference>
<dbReference type="Pfam" id="PF03665">
    <property type="entry name" value="UPF0172"/>
    <property type="match status" value="1"/>
</dbReference>
<dbReference type="GeneID" id="116300069"/>
<dbReference type="InterPro" id="IPR037518">
    <property type="entry name" value="MPN"/>
</dbReference>
<dbReference type="PANTHER" id="PTHR12941:SF10">
    <property type="entry name" value="ER MEMBRANE PROTEIN COMPLEX SUBUNIT 8_9 HOMOLOG"/>
    <property type="match status" value="1"/>
</dbReference>
<dbReference type="CDD" id="cd08060">
    <property type="entry name" value="MPN_UPF0172"/>
    <property type="match status" value="1"/>
</dbReference>
<evidence type="ECO:0000259" key="2">
    <source>
        <dbReference type="PROSITE" id="PS50249"/>
    </source>
</evidence>
<dbReference type="PANTHER" id="PTHR12941">
    <property type="entry name" value="ER MEMBRANE PROTEIN COMPLEX"/>
    <property type="match status" value="1"/>
</dbReference>
<dbReference type="FunCoup" id="A0A6P8IBJ8">
    <property type="interactions" value="3409"/>
</dbReference>
<gene>
    <name evidence="4" type="primary">LOC116300069</name>
</gene>
<sequence>MKYTVSAKAYAKMLLHAAKYPHTSVNGVLLGEEVTQESEMFILDAIPLFHQCLGLAPMLEVALTQIDSYCKASGQQVVGYFQANEHVNSNSPDGIAYKIGEKITDQLANACILMIDNTKMSIACDEVAVRCYIVQENKWKMNDKDLCIDGGEETLSLTSELIEGKAYQSLVDFDNHLDDITLDWSNRDINRLVDLTAQ</sequence>
<evidence type="ECO:0000313" key="3">
    <source>
        <dbReference type="Proteomes" id="UP000515163"/>
    </source>
</evidence>
<organism evidence="3 4">
    <name type="scientific">Actinia tenebrosa</name>
    <name type="common">Australian red waratah sea anemone</name>
    <dbReference type="NCBI Taxonomy" id="6105"/>
    <lineage>
        <taxon>Eukaryota</taxon>
        <taxon>Metazoa</taxon>
        <taxon>Cnidaria</taxon>
        <taxon>Anthozoa</taxon>
        <taxon>Hexacorallia</taxon>
        <taxon>Actiniaria</taxon>
        <taxon>Actiniidae</taxon>
        <taxon>Actinia</taxon>
    </lineage>
</organism>
<evidence type="ECO:0000313" key="4">
    <source>
        <dbReference type="RefSeq" id="XP_031564691.1"/>
    </source>
</evidence>
<protein>
    <submittedName>
        <fullName evidence="4">ER membrane protein complex subunit 8-like</fullName>
    </submittedName>
</protein>
<dbReference type="KEGG" id="aten:116300069"/>
<evidence type="ECO:0000256" key="1">
    <source>
        <dbReference type="ARBA" id="ARBA00007461"/>
    </source>
</evidence>
<accession>A0A6P8IBJ8</accession>
<keyword evidence="3" id="KW-1185">Reference proteome</keyword>
<dbReference type="Proteomes" id="UP000515163">
    <property type="component" value="Unplaced"/>
</dbReference>
<dbReference type="AlphaFoldDB" id="A0A6P8IBJ8"/>
<name>A0A6P8IBJ8_ACTTE</name>
<proteinExistence type="inferred from homology"/>
<comment type="similarity">
    <text evidence="1">Belongs to the EMC8/EMC9 family.</text>
</comment>
<dbReference type="InterPro" id="IPR005366">
    <property type="entry name" value="EMC8/9"/>
</dbReference>
<feature type="domain" description="MPN" evidence="2">
    <location>
        <begin position="3"/>
        <end position="138"/>
    </location>
</feature>
<dbReference type="PROSITE" id="PS50249">
    <property type="entry name" value="MPN"/>
    <property type="match status" value="1"/>
</dbReference>
<dbReference type="InParanoid" id="A0A6P8IBJ8"/>
<dbReference type="OrthoDB" id="194468at2759"/>